<dbReference type="Proteomes" id="UP000785200">
    <property type="component" value="Unassembled WGS sequence"/>
</dbReference>
<sequence>MDSEAHYQYLLSLKSVRESAQVAYKAAQADQLRAFDFHPEKLDDVVDFVCSVITRDHSPETFSQIPPHGRWQHFETQGVPRLEGLLNDWKCAGVQNLECTRRLVDLFLVSVLLDAGAGDVWKYTEEGTGLQIERSEGLAVASLYAFTTGVFSGTDFQVDALGLKVLTAERLGESMQSSAENPLVGLEGRAELLQGLGDSLLSLPEIFGQTGRPGNMVDYLLLSMNESKALSLELLWDLLQQLLIPTWPRSRTLYENKPIGDAWPLHVFSGGASSSGIVIQPFHKLTQWLTYSLLVVFERLLDVKWTGTEYLTGLPEYRNGGLYVDTGVLTLKPEVLNRGLAGSDTNLPKFDASDEAIVEWRSLTVALLDETLQLVNQKLAAKTKGAAVPLTLAQLLEAGTWKAGRELAAKYRPQTKCSPILIQSDGTLF</sequence>
<keyword evidence="2" id="KW-1185">Reference proteome</keyword>
<dbReference type="Pfam" id="PF07958">
    <property type="entry name" value="DUF1688"/>
    <property type="match status" value="1"/>
</dbReference>
<gene>
    <name evidence="1" type="ORF">D0Z07_9115</name>
</gene>
<name>A0A9P6VD34_9HELO</name>
<dbReference type="InterPro" id="IPR012469">
    <property type="entry name" value="DUF1688"/>
</dbReference>
<accession>A0A9P6VD34</accession>
<comment type="caution">
    <text evidence="1">The sequence shown here is derived from an EMBL/GenBank/DDBJ whole genome shotgun (WGS) entry which is preliminary data.</text>
</comment>
<dbReference type="PANTHER" id="PTHR31687">
    <property type="match status" value="1"/>
</dbReference>
<dbReference type="OrthoDB" id="2153176at2759"/>
<dbReference type="PANTHER" id="PTHR31687:SF3">
    <property type="entry name" value="PROTEIN URG3"/>
    <property type="match status" value="1"/>
</dbReference>
<organism evidence="1 2">
    <name type="scientific">Hyphodiscus hymeniophilus</name>
    <dbReference type="NCBI Taxonomy" id="353542"/>
    <lineage>
        <taxon>Eukaryota</taxon>
        <taxon>Fungi</taxon>
        <taxon>Dikarya</taxon>
        <taxon>Ascomycota</taxon>
        <taxon>Pezizomycotina</taxon>
        <taxon>Leotiomycetes</taxon>
        <taxon>Helotiales</taxon>
        <taxon>Hyphodiscaceae</taxon>
        <taxon>Hyphodiscus</taxon>
    </lineage>
</organism>
<evidence type="ECO:0000313" key="2">
    <source>
        <dbReference type="Proteomes" id="UP000785200"/>
    </source>
</evidence>
<proteinExistence type="predicted"/>
<evidence type="ECO:0000313" key="1">
    <source>
        <dbReference type="EMBL" id="KAG0645006.1"/>
    </source>
</evidence>
<protein>
    <submittedName>
        <fullName evidence="1">Urg3</fullName>
    </submittedName>
</protein>
<dbReference type="EMBL" id="VNKQ01000020">
    <property type="protein sequence ID" value="KAG0645006.1"/>
    <property type="molecule type" value="Genomic_DNA"/>
</dbReference>
<reference evidence="1" key="1">
    <citation type="submission" date="2019-07" db="EMBL/GenBank/DDBJ databases">
        <title>Hyphodiscus hymeniophilus genome sequencing and assembly.</title>
        <authorList>
            <person name="Kramer G."/>
            <person name="Nodwell J."/>
        </authorList>
    </citation>
    <scope>NUCLEOTIDE SEQUENCE</scope>
    <source>
        <strain evidence="1">ATCC 34498</strain>
    </source>
</reference>
<dbReference type="AlphaFoldDB" id="A0A9P6VD34"/>